<evidence type="ECO:0000256" key="1">
    <source>
        <dbReference type="SAM" id="MobiDB-lite"/>
    </source>
</evidence>
<dbReference type="RefSeq" id="XP_018073587.1">
    <property type="nucleotide sequence ID" value="XM_018209108.1"/>
</dbReference>
<dbReference type="Gene3D" id="2.60.40.3960">
    <property type="entry name" value="Velvet domain"/>
    <property type="match status" value="1"/>
</dbReference>
<evidence type="ECO:0000313" key="2">
    <source>
        <dbReference type="EMBL" id="KUJ19232.1"/>
    </source>
</evidence>
<organism evidence="2 3">
    <name type="scientific">Mollisia scopiformis</name>
    <name type="common">Conifer needle endophyte fungus</name>
    <name type="synonym">Phialocephala scopiformis</name>
    <dbReference type="NCBI Taxonomy" id="149040"/>
    <lineage>
        <taxon>Eukaryota</taxon>
        <taxon>Fungi</taxon>
        <taxon>Dikarya</taxon>
        <taxon>Ascomycota</taxon>
        <taxon>Pezizomycotina</taxon>
        <taxon>Leotiomycetes</taxon>
        <taxon>Helotiales</taxon>
        <taxon>Mollisiaceae</taxon>
        <taxon>Mollisia</taxon>
    </lineage>
</organism>
<dbReference type="EMBL" id="KQ947411">
    <property type="protein sequence ID" value="KUJ19232.1"/>
    <property type="molecule type" value="Genomic_DNA"/>
</dbReference>
<keyword evidence="3" id="KW-1185">Reference proteome</keyword>
<dbReference type="InterPro" id="IPR038491">
    <property type="entry name" value="Velvet_dom_sf"/>
</dbReference>
<feature type="region of interest" description="Disordered" evidence="1">
    <location>
        <begin position="136"/>
        <end position="169"/>
    </location>
</feature>
<dbReference type="Proteomes" id="UP000070700">
    <property type="component" value="Unassembled WGS sequence"/>
</dbReference>
<proteinExistence type="predicted"/>
<protein>
    <recommendedName>
        <fullName evidence="4">Velvet domain-containing protein</fullName>
    </recommendedName>
</protein>
<dbReference type="GeneID" id="28818834"/>
<dbReference type="InParanoid" id="A0A194XHI0"/>
<accession>A0A194XHI0</accession>
<reference evidence="2 3" key="1">
    <citation type="submission" date="2015-10" db="EMBL/GenBank/DDBJ databases">
        <title>Full genome of DAOMC 229536 Phialocephala scopiformis, a fungal endophyte of spruce producing the potent anti-insectan compound rugulosin.</title>
        <authorList>
            <consortium name="DOE Joint Genome Institute"/>
            <person name="Walker A.K."/>
            <person name="Frasz S.L."/>
            <person name="Seifert K.A."/>
            <person name="Miller J.D."/>
            <person name="Mondo S.J."/>
            <person name="Labutti K."/>
            <person name="Lipzen A."/>
            <person name="Dockter R."/>
            <person name="Kennedy M."/>
            <person name="Grigoriev I.V."/>
            <person name="Spatafora J.W."/>
        </authorList>
    </citation>
    <scope>NUCLEOTIDE SEQUENCE [LARGE SCALE GENOMIC DNA]</scope>
    <source>
        <strain evidence="2 3">CBS 120377</strain>
    </source>
</reference>
<sequence>MTTLRIAVQPGPKARAGVAIYPPVAARLLSETNIFEELSGIYAVATLVHESGDSLYGRLGGRVSDSAHPLPASTSSSSSNSSSGTDRAYFYFPDLVIPEPGRYCIRVSLMQMDYSSNEAPKGAAVVRDYDDSRWIDVGDRPSATSKPNHKEQRFLRKLEKDGQEIPSSP</sequence>
<gene>
    <name evidence="2" type="ORF">LY89DRAFT_581382</name>
</gene>
<dbReference type="AlphaFoldDB" id="A0A194XHI0"/>
<evidence type="ECO:0000313" key="3">
    <source>
        <dbReference type="Proteomes" id="UP000070700"/>
    </source>
</evidence>
<dbReference type="KEGG" id="psco:LY89DRAFT_581382"/>
<dbReference type="OrthoDB" id="5399926at2759"/>
<name>A0A194XHI0_MOLSC</name>
<evidence type="ECO:0008006" key="4">
    <source>
        <dbReference type="Google" id="ProtNLM"/>
    </source>
</evidence>
<feature type="compositionally biased region" description="Basic and acidic residues" evidence="1">
    <location>
        <begin position="148"/>
        <end position="163"/>
    </location>
</feature>